<name>A0A383BY76_9ZZZZ</name>
<dbReference type="PANTHER" id="PTHR43398:SF1">
    <property type="entry name" value="DOLICHOL-PHOSPHATE MANNOSYLTRANSFERASE SUBUNIT 1"/>
    <property type="match status" value="1"/>
</dbReference>
<dbReference type="InterPro" id="IPR039528">
    <property type="entry name" value="DPM1-like"/>
</dbReference>
<comment type="similarity">
    <text evidence="1">Belongs to the glycosyltransferase 2 family.</text>
</comment>
<reference evidence="5" key="1">
    <citation type="submission" date="2018-05" db="EMBL/GenBank/DDBJ databases">
        <authorList>
            <person name="Lanie J.A."/>
            <person name="Ng W.-L."/>
            <person name="Kazmierczak K.M."/>
            <person name="Andrzejewski T.M."/>
            <person name="Davidsen T.M."/>
            <person name="Wayne K.J."/>
            <person name="Tettelin H."/>
            <person name="Glass J.I."/>
            <person name="Rusch D."/>
            <person name="Podicherti R."/>
            <person name="Tsui H.-C.T."/>
            <person name="Winkler M.E."/>
        </authorList>
    </citation>
    <scope>NUCLEOTIDE SEQUENCE</scope>
</reference>
<dbReference type="Gene3D" id="3.90.550.10">
    <property type="entry name" value="Spore Coat Polysaccharide Biosynthesis Protein SpsA, Chain A"/>
    <property type="match status" value="1"/>
</dbReference>
<evidence type="ECO:0000256" key="3">
    <source>
        <dbReference type="ARBA" id="ARBA00022679"/>
    </source>
</evidence>
<evidence type="ECO:0000256" key="2">
    <source>
        <dbReference type="ARBA" id="ARBA00022676"/>
    </source>
</evidence>
<sequence>GYDLIIQMDADLSHNPDDIPRLIDETKKYDLIIGSRYVDGVNVVNWPMRRLLLSFFANMYARLIIGLKINDLTGGYKCFKREVFESIELSKIKSQGYSFQIEMNFLTWIKGFKIKEIPIVFTDRTVGKSKMNRGIVIEAIWMVPRLLIRKLFKIH</sequence>
<keyword evidence="3" id="KW-0808">Transferase</keyword>
<dbReference type="GO" id="GO:0016020">
    <property type="term" value="C:membrane"/>
    <property type="evidence" value="ECO:0007669"/>
    <property type="project" value="GOC"/>
</dbReference>
<dbReference type="GO" id="GO:0004582">
    <property type="term" value="F:dolichyl-phosphate beta-D-mannosyltransferase activity"/>
    <property type="evidence" value="ECO:0007669"/>
    <property type="project" value="InterPro"/>
</dbReference>
<evidence type="ECO:0000256" key="1">
    <source>
        <dbReference type="ARBA" id="ARBA00006739"/>
    </source>
</evidence>
<evidence type="ECO:0000259" key="4">
    <source>
        <dbReference type="Pfam" id="PF00535"/>
    </source>
</evidence>
<feature type="domain" description="Glycosyltransferase 2-like" evidence="4">
    <location>
        <begin position="3"/>
        <end position="86"/>
    </location>
</feature>
<dbReference type="Pfam" id="PF00535">
    <property type="entry name" value="Glycos_transf_2"/>
    <property type="match status" value="1"/>
</dbReference>
<gene>
    <name evidence="5" type="ORF">METZ01_LOCUS477089</name>
</gene>
<keyword evidence="2" id="KW-0328">Glycosyltransferase</keyword>
<dbReference type="EMBL" id="UINC01203808">
    <property type="protein sequence ID" value="SVE24235.1"/>
    <property type="molecule type" value="Genomic_DNA"/>
</dbReference>
<dbReference type="PANTHER" id="PTHR43398">
    <property type="entry name" value="DOLICHOL-PHOSPHATE MANNOSYLTRANSFERASE SUBUNIT 1"/>
    <property type="match status" value="1"/>
</dbReference>
<feature type="non-terminal residue" evidence="5">
    <location>
        <position position="1"/>
    </location>
</feature>
<proteinExistence type="inferred from homology"/>
<dbReference type="InterPro" id="IPR001173">
    <property type="entry name" value="Glyco_trans_2-like"/>
</dbReference>
<protein>
    <recommendedName>
        <fullName evidence="4">Glycosyltransferase 2-like domain-containing protein</fullName>
    </recommendedName>
</protein>
<evidence type="ECO:0000313" key="5">
    <source>
        <dbReference type="EMBL" id="SVE24235.1"/>
    </source>
</evidence>
<dbReference type="SUPFAM" id="SSF53448">
    <property type="entry name" value="Nucleotide-diphospho-sugar transferases"/>
    <property type="match status" value="1"/>
</dbReference>
<dbReference type="InterPro" id="IPR029044">
    <property type="entry name" value="Nucleotide-diphossugar_trans"/>
</dbReference>
<dbReference type="AlphaFoldDB" id="A0A383BY76"/>
<dbReference type="GO" id="GO:0009247">
    <property type="term" value="P:glycolipid biosynthetic process"/>
    <property type="evidence" value="ECO:0007669"/>
    <property type="project" value="TreeGrafter"/>
</dbReference>
<organism evidence="5">
    <name type="scientific">marine metagenome</name>
    <dbReference type="NCBI Taxonomy" id="408172"/>
    <lineage>
        <taxon>unclassified sequences</taxon>
        <taxon>metagenomes</taxon>
        <taxon>ecological metagenomes</taxon>
    </lineage>
</organism>
<accession>A0A383BY76</accession>